<accession>A0A0F9VB63</accession>
<gene>
    <name evidence="1" type="ORF">LCGC14_0427660</name>
</gene>
<reference evidence="1" key="1">
    <citation type="journal article" date="2015" name="Nature">
        <title>Complex archaea that bridge the gap between prokaryotes and eukaryotes.</title>
        <authorList>
            <person name="Spang A."/>
            <person name="Saw J.H."/>
            <person name="Jorgensen S.L."/>
            <person name="Zaremba-Niedzwiedzka K."/>
            <person name="Martijn J."/>
            <person name="Lind A.E."/>
            <person name="van Eijk R."/>
            <person name="Schleper C."/>
            <person name="Guy L."/>
            <person name="Ettema T.J."/>
        </authorList>
    </citation>
    <scope>NUCLEOTIDE SEQUENCE</scope>
</reference>
<organism evidence="1">
    <name type="scientific">marine sediment metagenome</name>
    <dbReference type="NCBI Taxonomy" id="412755"/>
    <lineage>
        <taxon>unclassified sequences</taxon>
        <taxon>metagenomes</taxon>
        <taxon>ecological metagenomes</taxon>
    </lineage>
</organism>
<dbReference type="EMBL" id="LAZR01000397">
    <property type="protein sequence ID" value="KKN70771.1"/>
    <property type="molecule type" value="Genomic_DNA"/>
</dbReference>
<name>A0A0F9VB63_9ZZZZ</name>
<proteinExistence type="predicted"/>
<dbReference type="AlphaFoldDB" id="A0A0F9VB63"/>
<comment type="caution">
    <text evidence="1">The sequence shown here is derived from an EMBL/GenBank/DDBJ whole genome shotgun (WGS) entry which is preliminary data.</text>
</comment>
<sequence length="429" mass="47388">MATKTQNVIFSKKRGDWTPAKARKWLADHDLKAGKLVETEQSLQFRQFGRELCKEGSFVTVAKDLPTGISMMTCDTKQASLEYPFKSGDSTAVLRITGDMPHLRGYEGQVLIRKYGFKQENDADEEAGTVTSQISTETPDRENDIVLASGIRLANYRKVPTVLYAHNPTILPIGTGRVRINRQTKITVATTKFLDHEFAQDARKAAIAKALGWSIGFIPLDFEMRKVDDETEKARADAPMLMRPGTLFKRIDFMEYSATPIPAHPDAFTLAAKSMAGEYGAGEDLRRLVHDLAKNRAYSLPHRIQMVDKGIGKGVSAGDGRDAMLRKELEAQRVSMDLIEGILDECKEMREVLAGLNDLTVETAAAVEEMRGLIAAIGPKARQPWSGETLGGSTASVPEGVDLRGARRRIRRVARRLKGNAQKKGGETK</sequence>
<evidence type="ECO:0000313" key="1">
    <source>
        <dbReference type="EMBL" id="KKN70771.1"/>
    </source>
</evidence>
<protein>
    <submittedName>
        <fullName evidence="1">Uncharacterized protein</fullName>
    </submittedName>
</protein>